<dbReference type="AlphaFoldDB" id="A0A444V1I6"/>
<feature type="compositionally biased region" description="Basic and acidic residues" evidence="1">
    <location>
        <begin position="1"/>
        <end position="14"/>
    </location>
</feature>
<feature type="region of interest" description="Disordered" evidence="1">
    <location>
        <begin position="1"/>
        <end position="37"/>
    </location>
</feature>
<sequence>MKWLAEHGEQETGEPRNPVSSSEDRVQRSKQLSAPAVDWSLPQGATESYTVAEEAFDQSKATGWGCCSADLESVR</sequence>
<gene>
    <name evidence="2" type="ORF">EOD39_18228</name>
</gene>
<evidence type="ECO:0000313" key="2">
    <source>
        <dbReference type="EMBL" id="RXM94218.1"/>
    </source>
</evidence>
<reference evidence="2 3" key="1">
    <citation type="submission" date="2019-01" db="EMBL/GenBank/DDBJ databases">
        <title>Draft Genome and Complete Hox-Cluster Characterization of the Sterlet Sturgeon (Acipenser ruthenus).</title>
        <authorList>
            <person name="Wei Q."/>
        </authorList>
    </citation>
    <scope>NUCLEOTIDE SEQUENCE [LARGE SCALE GENOMIC DNA]</scope>
    <source>
        <strain evidence="2">WHYD16114868_AA</strain>
        <tissue evidence="2">Blood</tissue>
    </source>
</reference>
<dbReference type="EMBL" id="SCEB01003620">
    <property type="protein sequence ID" value="RXM94218.1"/>
    <property type="molecule type" value="Genomic_DNA"/>
</dbReference>
<comment type="caution">
    <text evidence="2">The sequence shown here is derived from an EMBL/GenBank/DDBJ whole genome shotgun (WGS) entry which is preliminary data.</text>
</comment>
<protein>
    <submittedName>
        <fullName evidence="2">Uncharacterized protein</fullName>
    </submittedName>
</protein>
<organism evidence="2 3">
    <name type="scientific">Acipenser ruthenus</name>
    <name type="common">Sterlet sturgeon</name>
    <dbReference type="NCBI Taxonomy" id="7906"/>
    <lineage>
        <taxon>Eukaryota</taxon>
        <taxon>Metazoa</taxon>
        <taxon>Chordata</taxon>
        <taxon>Craniata</taxon>
        <taxon>Vertebrata</taxon>
        <taxon>Euteleostomi</taxon>
        <taxon>Actinopterygii</taxon>
        <taxon>Chondrostei</taxon>
        <taxon>Acipenseriformes</taxon>
        <taxon>Acipenseridae</taxon>
        <taxon>Acipenser</taxon>
    </lineage>
</organism>
<accession>A0A444V1I6</accession>
<proteinExistence type="predicted"/>
<evidence type="ECO:0000313" key="3">
    <source>
        <dbReference type="Proteomes" id="UP000289886"/>
    </source>
</evidence>
<name>A0A444V1I6_ACIRT</name>
<keyword evidence="3" id="KW-1185">Reference proteome</keyword>
<evidence type="ECO:0000256" key="1">
    <source>
        <dbReference type="SAM" id="MobiDB-lite"/>
    </source>
</evidence>
<dbReference type="Proteomes" id="UP000289886">
    <property type="component" value="Unassembled WGS sequence"/>
</dbReference>